<keyword evidence="17" id="KW-0966">Cell projection</keyword>
<comment type="subcellular location">
    <subcellularLocation>
        <location evidence="1">Cell membrane</location>
        <topology evidence="1">Peripheral membrane protein</topology>
        <orientation evidence="1">Cytoplasmic side</orientation>
    </subcellularLocation>
</comment>
<dbReference type="InterPro" id="IPR020006">
    <property type="entry name" value="FlhF"/>
</dbReference>
<organism evidence="17 18">
    <name type="scientific">Thermobrachium celere DSM 8682</name>
    <dbReference type="NCBI Taxonomy" id="941824"/>
    <lineage>
        <taxon>Bacteria</taxon>
        <taxon>Bacillati</taxon>
        <taxon>Bacillota</taxon>
        <taxon>Clostridia</taxon>
        <taxon>Eubacteriales</taxon>
        <taxon>Clostridiaceae</taxon>
        <taxon>Thermobrachium</taxon>
    </lineage>
</organism>
<dbReference type="GO" id="GO:0003924">
    <property type="term" value="F:GTPase activity"/>
    <property type="evidence" value="ECO:0007669"/>
    <property type="project" value="UniProtKB-UniRule"/>
</dbReference>
<dbReference type="InterPro" id="IPR003593">
    <property type="entry name" value="AAA+_ATPase"/>
</dbReference>
<dbReference type="PANTHER" id="PTHR43134:SF3">
    <property type="entry name" value="FLAGELLAR BIOSYNTHESIS PROTEIN FLHF"/>
    <property type="match status" value="1"/>
</dbReference>
<keyword evidence="8" id="KW-0653">Protein transport</keyword>
<evidence type="ECO:0000256" key="11">
    <source>
        <dbReference type="ARBA" id="ARBA00023225"/>
    </source>
</evidence>
<dbReference type="GO" id="GO:0005886">
    <property type="term" value="C:plasma membrane"/>
    <property type="evidence" value="ECO:0007669"/>
    <property type="project" value="UniProtKB-SubCell"/>
</dbReference>
<evidence type="ECO:0000256" key="13">
    <source>
        <dbReference type="NCBIfam" id="TIGR03499"/>
    </source>
</evidence>
<keyword evidence="17" id="KW-0969">Cilium</keyword>
<name>R7RRZ6_9CLOT</name>
<keyword evidence="10" id="KW-0472">Membrane</keyword>
<dbReference type="EMBL" id="CAVN010000093">
    <property type="protein sequence ID" value="CDF58005.1"/>
    <property type="molecule type" value="Genomic_DNA"/>
</dbReference>
<evidence type="ECO:0000256" key="9">
    <source>
        <dbReference type="ARBA" id="ARBA00023134"/>
    </source>
</evidence>
<evidence type="ECO:0000259" key="16">
    <source>
        <dbReference type="SMART" id="SM00962"/>
    </source>
</evidence>
<feature type="domain" description="SRP54-type proteins GTP-binding" evidence="16">
    <location>
        <begin position="155"/>
        <end position="346"/>
    </location>
</feature>
<evidence type="ECO:0000256" key="6">
    <source>
        <dbReference type="ARBA" id="ARBA00022741"/>
    </source>
</evidence>
<dbReference type="GO" id="GO:0015031">
    <property type="term" value="P:protein transport"/>
    <property type="evidence" value="ECO:0007669"/>
    <property type="project" value="UniProtKB-KW"/>
</dbReference>
<dbReference type="GO" id="GO:0044781">
    <property type="term" value="P:bacterial-type flagellum organization"/>
    <property type="evidence" value="ECO:0007669"/>
    <property type="project" value="UniProtKB-UniRule"/>
</dbReference>
<evidence type="ECO:0000256" key="2">
    <source>
        <dbReference type="ARBA" id="ARBA00008531"/>
    </source>
</evidence>
<dbReference type="InterPro" id="IPR047040">
    <property type="entry name" value="FlhF__GTPase_dom"/>
</dbReference>
<evidence type="ECO:0000313" key="17">
    <source>
        <dbReference type="EMBL" id="CDF58005.1"/>
    </source>
</evidence>
<dbReference type="OrthoDB" id="9778554at2"/>
<dbReference type="PANTHER" id="PTHR43134">
    <property type="entry name" value="SIGNAL RECOGNITION PARTICLE RECEPTOR SUBUNIT ALPHA"/>
    <property type="match status" value="1"/>
</dbReference>
<dbReference type="Pfam" id="PF00448">
    <property type="entry name" value="SRP54"/>
    <property type="match status" value="1"/>
</dbReference>
<dbReference type="SUPFAM" id="SSF52540">
    <property type="entry name" value="P-loop containing nucleoside triphosphate hydrolases"/>
    <property type="match status" value="1"/>
</dbReference>
<dbReference type="GO" id="GO:0005047">
    <property type="term" value="F:signal recognition particle binding"/>
    <property type="evidence" value="ECO:0007669"/>
    <property type="project" value="TreeGrafter"/>
</dbReference>
<evidence type="ECO:0000256" key="1">
    <source>
        <dbReference type="ARBA" id="ARBA00004413"/>
    </source>
</evidence>
<dbReference type="SMART" id="SM00962">
    <property type="entry name" value="SRP54"/>
    <property type="match status" value="1"/>
</dbReference>
<feature type="domain" description="AAA+ ATPase" evidence="15">
    <location>
        <begin position="154"/>
        <end position="294"/>
    </location>
</feature>
<evidence type="ECO:0000256" key="3">
    <source>
        <dbReference type="ARBA" id="ARBA00014919"/>
    </source>
</evidence>
<keyword evidence="18" id="KW-1185">Reference proteome</keyword>
<keyword evidence="4" id="KW-0813">Transport</keyword>
<evidence type="ECO:0000259" key="15">
    <source>
        <dbReference type="SMART" id="SM00382"/>
    </source>
</evidence>
<reference evidence="17" key="1">
    <citation type="submission" date="2013-03" db="EMBL/GenBank/DDBJ databases">
        <title>Draft genome sequence of the hydrogen-ethanol-producing anaerobic alkalithermophilic Caloramator celere.</title>
        <authorList>
            <person name="Ciranna A."/>
            <person name="Larjo A."/>
            <person name="Kivisto A."/>
            <person name="Santala V."/>
            <person name="Roos C."/>
            <person name="Karp M."/>
        </authorList>
    </citation>
    <scope>NUCLEOTIDE SEQUENCE [LARGE SCALE GENOMIC DNA]</scope>
    <source>
        <strain evidence="17">DSM 8682</strain>
    </source>
</reference>
<proteinExistence type="inferred from homology"/>
<dbReference type="NCBIfam" id="TIGR03499">
    <property type="entry name" value="FlhF"/>
    <property type="match status" value="1"/>
</dbReference>
<keyword evidence="9" id="KW-0342">GTP-binding</keyword>
<evidence type="ECO:0000256" key="4">
    <source>
        <dbReference type="ARBA" id="ARBA00022448"/>
    </source>
</evidence>
<comment type="caution">
    <text evidence="17">The sequence shown here is derived from an EMBL/GenBank/DDBJ whole genome shotgun (WGS) entry which is preliminary data.</text>
</comment>
<evidence type="ECO:0000313" key="18">
    <source>
        <dbReference type="Proteomes" id="UP000014923"/>
    </source>
</evidence>
<evidence type="ECO:0000256" key="5">
    <source>
        <dbReference type="ARBA" id="ARBA00022475"/>
    </source>
</evidence>
<sequence length="348" mass="39619">MIIKRYIVNNMNEAMNRIRNELGNDAIIVSQRKIRQKGLLGFFKAKKLEVTAAVDEKKQPSVPKTIELEKEIIELKNLISSMNKQVDKKNEKKSESKNKFKSNLIKSGIPEEIVEEIVSEIKKRNEGKKLNQKIYEKEFKNILDEIIKINNIDNGKIHVFVGPTGVGKTTTIAKLASLYSLYKNKKVGLITIDTYRIGAIEQLKTYADILGVPFGVIYSNNEINSVLNEMTNCDIILIDTTGRNSKNYMQLQETKKLINEINPDNVHLVISMTTKEKDIKRIIEDYKILNYNSLILTKIDETNSMGSLVTAIYYSNTPISYITTGQNVPDDIEEAEKTKIINLILEAE</sequence>
<keyword evidence="5" id="KW-1003">Cell membrane</keyword>
<evidence type="ECO:0000256" key="10">
    <source>
        <dbReference type="ARBA" id="ARBA00023136"/>
    </source>
</evidence>
<evidence type="ECO:0000256" key="8">
    <source>
        <dbReference type="ARBA" id="ARBA00022927"/>
    </source>
</evidence>
<dbReference type="eggNOG" id="COG1419">
    <property type="taxonomic scope" value="Bacteria"/>
</dbReference>
<accession>R7RRZ6</accession>
<protein>
    <recommendedName>
        <fullName evidence="3 13">Flagellar biosynthesis protein FlhF</fullName>
    </recommendedName>
</protein>
<dbReference type="RefSeq" id="WP_018661687.1">
    <property type="nucleotide sequence ID" value="NZ_HF952018.1"/>
</dbReference>
<evidence type="ECO:0000256" key="14">
    <source>
        <dbReference type="SAM" id="Coils"/>
    </source>
</evidence>
<gene>
    <name evidence="17" type="ORF">TCEL_01919</name>
</gene>
<feature type="coiled-coil region" evidence="14">
    <location>
        <begin position="65"/>
        <end position="99"/>
    </location>
</feature>
<dbReference type="FunFam" id="3.40.50.300:FF:000695">
    <property type="entry name" value="Flagellar biosynthesis regulator FlhF"/>
    <property type="match status" value="1"/>
</dbReference>
<evidence type="ECO:0000256" key="7">
    <source>
        <dbReference type="ARBA" id="ARBA00022795"/>
    </source>
</evidence>
<dbReference type="GO" id="GO:0005525">
    <property type="term" value="F:GTP binding"/>
    <property type="evidence" value="ECO:0007669"/>
    <property type="project" value="UniProtKB-UniRule"/>
</dbReference>
<dbReference type="SMART" id="SM00382">
    <property type="entry name" value="AAA"/>
    <property type="match status" value="1"/>
</dbReference>
<keyword evidence="7" id="KW-1005">Bacterial flagellum biogenesis</keyword>
<dbReference type="GO" id="GO:0006614">
    <property type="term" value="P:SRP-dependent cotranslational protein targeting to membrane"/>
    <property type="evidence" value="ECO:0007669"/>
    <property type="project" value="UniProtKB-UniRule"/>
</dbReference>
<dbReference type="Gene3D" id="1.20.120.1380">
    <property type="entry name" value="Flagellar FlhF biosynthesis protein, N domain"/>
    <property type="match status" value="1"/>
</dbReference>
<dbReference type="InterPro" id="IPR027417">
    <property type="entry name" value="P-loop_NTPase"/>
</dbReference>
<keyword evidence="6" id="KW-0547">Nucleotide-binding</keyword>
<dbReference type="AlphaFoldDB" id="R7RRZ6"/>
<dbReference type="CDD" id="cd17873">
    <property type="entry name" value="FlhF"/>
    <property type="match status" value="1"/>
</dbReference>
<keyword evidence="17" id="KW-0282">Flagellum</keyword>
<dbReference type="Gene3D" id="3.40.50.300">
    <property type="entry name" value="P-loop containing nucleotide triphosphate hydrolases"/>
    <property type="match status" value="1"/>
</dbReference>
<comment type="function">
    <text evidence="12">Necessary for flagellar biosynthesis. May be involved in translocation of the flagellum.</text>
</comment>
<dbReference type="Proteomes" id="UP000014923">
    <property type="component" value="Unassembled WGS sequence"/>
</dbReference>
<keyword evidence="14" id="KW-0175">Coiled coil</keyword>
<dbReference type="InterPro" id="IPR000897">
    <property type="entry name" value="SRP54_GTPase_dom"/>
</dbReference>
<evidence type="ECO:0000256" key="12">
    <source>
        <dbReference type="ARBA" id="ARBA00025337"/>
    </source>
</evidence>
<keyword evidence="11" id="KW-1006">Bacterial flagellum protein export</keyword>
<dbReference type="HOGENOM" id="CLU_009301_11_4_9"/>
<comment type="similarity">
    <text evidence="2">Belongs to the GTP-binding SRP family.</text>
</comment>